<name>A0A9P6UEF9_9FUNG</name>
<feature type="compositionally biased region" description="Polar residues" evidence="1">
    <location>
        <begin position="103"/>
        <end position="114"/>
    </location>
</feature>
<dbReference type="OrthoDB" id="2434002at2759"/>
<sequence>MATSSLAPASNRADTSANPHGNPPTTTPTDAPAVASTTKPPVHSLASPRADAPANPPADVPSATPTSAPAKLPTDASTNSLSDSQAGNFHPDATVDALHANPPLSSSTKGFGPSSPVTLAKSVSSLAIAAGTSGDLSSTEQCQAFQGAVIHKLDGLHDQGAKTQQIAQEIWKLQKQMNDRLILIQSKTEAILNQQLELAEYPIPRLFIVLPEELT</sequence>
<reference evidence="2" key="1">
    <citation type="journal article" date="2020" name="Fungal Divers.">
        <title>Resolving the Mortierellaceae phylogeny through synthesis of multi-gene phylogenetics and phylogenomics.</title>
        <authorList>
            <person name="Vandepol N."/>
            <person name="Liber J."/>
            <person name="Desiro A."/>
            <person name="Na H."/>
            <person name="Kennedy M."/>
            <person name="Barry K."/>
            <person name="Grigoriev I.V."/>
            <person name="Miller A.N."/>
            <person name="O'Donnell K."/>
            <person name="Stajich J.E."/>
            <person name="Bonito G."/>
        </authorList>
    </citation>
    <scope>NUCLEOTIDE SEQUENCE</scope>
    <source>
        <strain evidence="2">NVP60</strain>
    </source>
</reference>
<evidence type="ECO:0000256" key="1">
    <source>
        <dbReference type="SAM" id="MobiDB-lite"/>
    </source>
</evidence>
<comment type="caution">
    <text evidence="2">The sequence shown here is derived from an EMBL/GenBank/DDBJ whole genome shotgun (WGS) entry which is preliminary data.</text>
</comment>
<accession>A0A9P6UEF9</accession>
<gene>
    <name evidence="2" type="ORF">BGZ97_008800</name>
</gene>
<feature type="compositionally biased region" description="Polar residues" evidence="1">
    <location>
        <begin position="75"/>
        <end position="87"/>
    </location>
</feature>
<feature type="non-terminal residue" evidence="2">
    <location>
        <position position="215"/>
    </location>
</feature>
<organism evidence="2 3">
    <name type="scientific">Linnemannia gamsii</name>
    <dbReference type="NCBI Taxonomy" id="64522"/>
    <lineage>
        <taxon>Eukaryota</taxon>
        <taxon>Fungi</taxon>
        <taxon>Fungi incertae sedis</taxon>
        <taxon>Mucoromycota</taxon>
        <taxon>Mortierellomycotina</taxon>
        <taxon>Mortierellomycetes</taxon>
        <taxon>Mortierellales</taxon>
        <taxon>Mortierellaceae</taxon>
        <taxon>Linnemannia</taxon>
    </lineage>
</organism>
<feature type="compositionally biased region" description="Polar residues" evidence="1">
    <location>
        <begin position="1"/>
        <end position="19"/>
    </location>
</feature>
<dbReference type="AlphaFoldDB" id="A0A9P6UEF9"/>
<evidence type="ECO:0000313" key="3">
    <source>
        <dbReference type="Proteomes" id="UP000823405"/>
    </source>
</evidence>
<feature type="compositionally biased region" description="Low complexity" evidence="1">
    <location>
        <begin position="27"/>
        <end position="38"/>
    </location>
</feature>
<keyword evidence="3" id="KW-1185">Reference proteome</keyword>
<dbReference type="Proteomes" id="UP000823405">
    <property type="component" value="Unassembled WGS sequence"/>
</dbReference>
<protein>
    <submittedName>
        <fullName evidence="2">Uncharacterized protein</fullName>
    </submittedName>
</protein>
<feature type="region of interest" description="Disordered" evidence="1">
    <location>
        <begin position="1"/>
        <end position="114"/>
    </location>
</feature>
<proteinExistence type="predicted"/>
<dbReference type="EMBL" id="JAAAIN010004072">
    <property type="protein sequence ID" value="KAG0282873.1"/>
    <property type="molecule type" value="Genomic_DNA"/>
</dbReference>
<evidence type="ECO:0000313" key="2">
    <source>
        <dbReference type="EMBL" id="KAG0282873.1"/>
    </source>
</evidence>